<gene>
    <name evidence="1" type="ORF">KQX54_007703</name>
</gene>
<protein>
    <submittedName>
        <fullName evidence="1">Uncharacterized protein</fullName>
    </submittedName>
</protein>
<dbReference type="EMBL" id="JAHXZJ010000001">
    <property type="protein sequence ID" value="KAH0567217.1"/>
    <property type="molecule type" value="Genomic_DNA"/>
</dbReference>
<accession>A0AAV7J629</accession>
<proteinExistence type="predicted"/>
<keyword evidence="2" id="KW-1185">Reference proteome</keyword>
<name>A0AAV7J629_COTGL</name>
<evidence type="ECO:0000313" key="1">
    <source>
        <dbReference type="EMBL" id="KAH0567217.1"/>
    </source>
</evidence>
<dbReference type="AlphaFoldDB" id="A0AAV7J629"/>
<sequence length="109" mass="11950">MEDLFNSGKLVLVGSISDARIPLHLHYCDWYYSDEHQDDTSSLTGLGAGGWFCVAPHSGIAHVLDGVRRLRSSRESYVPFCINRETPRAVLAAEPRGDSGIALTYSILA</sequence>
<organism evidence="1 2">
    <name type="scientific">Cotesia glomerata</name>
    <name type="common">Lepidopteran parasitic wasp</name>
    <name type="synonym">Apanteles glomeratus</name>
    <dbReference type="NCBI Taxonomy" id="32391"/>
    <lineage>
        <taxon>Eukaryota</taxon>
        <taxon>Metazoa</taxon>
        <taxon>Ecdysozoa</taxon>
        <taxon>Arthropoda</taxon>
        <taxon>Hexapoda</taxon>
        <taxon>Insecta</taxon>
        <taxon>Pterygota</taxon>
        <taxon>Neoptera</taxon>
        <taxon>Endopterygota</taxon>
        <taxon>Hymenoptera</taxon>
        <taxon>Apocrita</taxon>
        <taxon>Ichneumonoidea</taxon>
        <taxon>Braconidae</taxon>
        <taxon>Microgastrinae</taxon>
        <taxon>Cotesia</taxon>
    </lineage>
</organism>
<reference evidence="1 2" key="1">
    <citation type="journal article" date="2021" name="J. Hered.">
        <title>A chromosome-level genome assembly of the parasitoid wasp, Cotesia glomerata (Hymenoptera: Braconidae).</title>
        <authorList>
            <person name="Pinto B.J."/>
            <person name="Weis J.J."/>
            <person name="Gamble T."/>
            <person name="Ode P.J."/>
            <person name="Paul R."/>
            <person name="Zaspel J.M."/>
        </authorList>
    </citation>
    <scope>NUCLEOTIDE SEQUENCE [LARGE SCALE GENOMIC DNA]</scope>
    <source>
        <strain evidence="1">CgM1</strain>
    </source>
</reference>
<dbReference type="Proteomes" id="UP000826195">
    <property type="component" value="Unassembled WGS sequence"/>
</dbReference>
<evidence type="ECO:0000313" key="2">
    <source>
        <dbReference type="Proteomes" id="UP000826195"/>
    </source>
</evidence>
<comment type="caution">
    <text evidence="1">The sequence shown here is derived from an EMBL/GenBank/DDBJ whole genome shotgun (WGS) entry which is preliminary data.</text>
</comment>